<evidence type="ECO:0000313" key="1">
    <source>
        <dbReference type="EMBL" id="KAH8992410.1"/>
    </source>
</evidence>
<keyword evidence="2" id="KW-1185">Reference proteome</keyword>
<accession>A0AAD4LHG6</accession>
<sequence>MGQGLAKCLKLWVIFGDTHVPRVEHDVVQCRTPFHEFLNVFHDDGPSLAVPFLSIYANSDALQRTMRTSAQHPIRATDEHVELLERRESTDDLACLERRHARPQLKHAHLPSERLRERLECLRARRAAQHERLERGEGPVADLARDERARGGGVREDERAERAQGQAVLAQRGVGHGACEDELVEYGRGADDVVERVDAACARGVARPVEGPFEAAERGQCGRVRGEVEHAAARVQRAYWRPHEHLEVR</sequence>
<dbReference type="AlphaFoldDB" id="A0AAD4LHG6"/>
<gene>
    <name evidence="1" type="ORF">EDB92DRAFT_566936</name>
</gene>
<evidence type="ECO:0000313" key="2">
    <source>
        <dbReference type="Proteomes" id="UP001201163"/>
    </source>
</evidence>
<name>A0AAD4LHG6_9AGAM</name>
<reference evidence="1" key="1">
    <citation type="submission" date="2022-01" db="EMBL/GenBank/DDBJ databases">
        <title>Comparative genomics reveals a dynamic genome evolution in the ectomycorrhizal milk-cap (Lactarius) mushrooms.</title>
        <authorList>
            <consortium name="DOE Joint Genome Institute"/>
            <person name="Lebreton A."/>
            <person name="Tang N."/>
            <person name="Kuo A."/>
            <person name="LaButti K."/>
            <person name="Drula E."/>
            <person name="Barry K."/>
            <person name="Clum A."/>
            <person name="Lipzen A."/>
            <person name="Mousain D."/>
            <person name="Ng V."/>
            <person name="Wang R."/>
            <person name="Wang X."/>
            <person name="Dai Y."/>
            <person name="Henrissat B."/>
            <person name="Grigoriev I.V."/>
            <person name="Guerin-Laguette A."/>
            <person name="Yu F."/>
            <person name="Martin F.M."/>
        </authorList>
    </citation>
    <scope>NUCLEOTIDE SEQUENCE</scope>
    <source>
        <strain evidence="1">QP</strain>
    </source>
</reference>
<organism evidence="1 2">
    <name type="scientific">Lactarius akahatsu</name>
    <dbReference type="NCBI Taxonomy" id="416441"/>
    <lineage>
        <taxon>Eukaryota</taxon>
        <taxon>Fungi</taxon>
        <taxon>Dikarya</taxon>
        <taxon>Basidiomycota</taxon>
        <taxon>Agaricomycotina</taxon>
        <taxon>Agaricomycetes</taxon>
        <taxon>Russulales</taxon>
        <taxon>Russulaceae</taxon>
        <taxon>Lactarius</taxon>
    </lineage>
</organism>
<protein>
    <submittedName>
        <fullName evidence="1">Uncharacterized protein</fullName>
    </submittedName>
</protein>
<dbReference type="Proteomes" id="UP001201163">
    <property type="component" value="Unassembled WGS sequence"/>
</dbReference>
<dbReference type="EMBL" id="JAKELL010000022">
    <property type="protein sequence ID" value="KAH8992410.1"/>
    <property type="molecule type" value="Genomic_DNA"/>
</dbReference>
<proteinExistence type="predicted"/>
<comment type="caution">
    <text evidence="1">The sequence shown here is derived from an EMBL/GenBank/DDBJ whole genome shotgun (WGS) entry which is preliminary data.</text>
</comment>